<keyword evidence="7" id="KW-1185">Reference proteome</keyword>
<organism evidence="6 7">
    <name type="scientific">Coprinopsis cinerea (strain Okayama-7 / 130 / ATCC MYA-4618 / FGSC 9003)</name>
    <name type="common">Inky cap fungus</name>
    <name type="synonym">Hormographiella aspergillata</name>
    <dbReference type="NCBI Taxonomy" id="240176"/>
    <lineage>
        <taxon>Eukaryota</taxon>
        <taxon>Fungi</taxon>
        <taxon>Dikarya</taxon>
        <taxon>Basidiomycota</taxon>
        <taxon>Agaricomycotina</taxon>
        <taxon>Agaricomycetes</taxon>
        <taxon>Agaricomycetidae</taxon>
        <taxon>Agaricales</taxon>
        <taxon>Agaricineae</taxon>
        <taxon>Psathyrellaceae</taxon>
        <taxon>Coprinopsis</taxon>
    </lineage>
</organism>
<proteinExistence type="predicted"/>
<evidence type="ECO:0000313" key="7">
    <source>
        <dbReference type="Proteomes" id="UP000001861"/>
    </source>
</evidence>
<dbReference type="Pfam" id="PF01753">
    <property type="entry name" value="zf-MYND"/>
    <property type="match status" value="1"/>
</dbReference>
<dbReference type="EMBL" id="AACS02000003">
    <property type="protein sequence ID" value="EAU90821.1"/>
    <property type="molecule type" value="Genomic_DNA"/>
</dbReference>
<dbReference type="OrthoDB" id="265717at2759"/>
<dbReference type="AlphaFoldDB" id="A8N877"/>
<dbReference type="GeneID" id="6007488"/>
<keyword evidence="3" id="KW-0862">Zinc</keyword>
<name>A8N877_COPC7</name>
<keyword evidence="1" id="KW-0479">Metal-binding</keyword>
<evidence type="ECO:0000313" key="6">
    <source>
        <dbReference type="EMBL" id="EAU90821.1"/>
    </source>
</evidence>
<reference evidence="6 7" key="1">
    <citation type="journal article" date="2010" name="Proc. Natl. Acad. Sci. U.S.A.">
        <title>Insights into evolution of multicellular fungi from the assembled chromosomes of the mushroom Coprinopsis cinerea (Coprinus cinereus).</title>
        <authorList>
            <person name="Stajich J.E."/>
            <person name="Wilke S.K."/>
            <person name="Ahren D."/>
            <person name="Au C.H."/>
            <person name="Birren B.W."/>
            <person name="Borodovsky M."/>
            <person name="Burns C."/>
            <person name="Canback B."/>
            <person name="Casselton L.A."/>
            <person name="Cheng C.K."/>
            <person name="Deng J."/>
            <person name="Dietrich F.S."/>
            <person name="Fargo D.C."/>
            <person name="Farman M.L."/>
            <person name="Gathman A.C."/>
            <person name="Goldberg J."/>
            <person name="Guigo R."/>
            <person name="Hoegger P.J."/>
            <person name="Hooker J.B."/>
            <person name="Huggins A."/>
            <person name="James T.Y."/>
            <person name="Kamada T."/>
            <person name="Kilaru S."/>
            <person name="Kodira C."/>
            <person name="Kues U."/>
            <person name="Kupfer D."/>
            <person name="Kwan H.S."/>
            <person name="Lomsadze A."/>
            <person name="Li W."/>
            <person name="Lilly W.W."/>
            <person name="Ma L.J."/>
            <person name="Mackey A.J."/>
            <person name="Manning G."/>
            <person name="Martin F."/>
            <person name="Muraguchi H."/>
            <person name="Natvig D.O."/>
            <person name="Palmerini H."/>
            <person name="Ramesh M.A."/>
            <person name="Rehmeyer C.J."/>
            <person name="Roe B.A."/>
            <person name="Shenoy N."/>
            <person name="Stanke M."/>
            <person name="Ter-Hovhannisyan V."/>
            <person name="Tunlid A."/>
            <person name="Velagapudi R."/>
            <person name="Vision T.J."/>
            <person name="Zeng Q."/>
            <person name="Zolan M.E."/>
            <person name="Pukkila P.J."/>
        </authorList>
    </citation>
    <scope>NUCLEOTIDE SEQUENCE [LARGE SCALE GENOMIC DNA]</scope>
    <source>
        <strain evidence="7">Okayama-7 / 130 / ATCC MYA-4618 / FGSC 9003</strain>
    </source>
</reference>
<dbReference type="KEGG" id="cci:CC1G_09298"/>
<dbReference type="InterPro" id="IPR002893">
    <property type="entry name" value="Znf_MYND"/>
</dbReference>
<dbReference type="RefSeq" id="XP_001831033.1">
    <property type="nucleotide sequence ID" value="XM_001830981.1"/>
</dbReference>
<dbReference type="GO" id="GO:0008270">
    <property type="term" value="F:zinc ion binding"/>
    <property type="evidence" value="ECO:0007669"/>
    <property type="project" value="UniProtKB-KW"/>
</dbReference>
<dbReference type="PROSITE" id="PS50865">
    <property type="entry name" value="ZF_MYND_2"/>
    <property type="match status" value="1"/>
</dbReference>
<evidence type="ECO:0000256" key="1">
    <source>
        <dbReference type="ARBA" id="ARBA00022723"/>
    </source>
</evidence>
<dbReference type="Gene3D" id="6.10.140.2220">
    <property type="match status" value="1"/>
</dbReference>
<evidence type="ECO:0000256" key="4">
    <source>
        <dbReference type="PROSITE-ProRule" id="PRU00134"/>
    </source>
</evidence>
<evidence type="ECO:0000256" key="2">
    <source>
        <dbReference type="ARBA" id="ARBA00022771"/>
    </source>
</evidence>
<evidence type="ECO:0000256" key="3">
    <source>
        <dbReference type="ARBA" id="ARBA00022833"/>
    </source>
</evidence>
<feature type="domain" description="MYND-type" evidence="5">
    <location>
        <begin position="432"/>
        <end position="481"/>
    </location>
</feature>
<dbReference type="SUPFAM" id="SSF144232">
    <property type="entry name" value="HIT/MYND zinc finger-like"/>
    <property type="match status" value="1"/>
</dbReference>
<protein>
    <recommendedName>
        <fullName evidence="5">MYND-type domain-containing protein</fullName>
    </recommendedName>
</protein>
<evidence type="ECO:0000259" key="5">
    <source>
        <dbReference type="PROSITE" id="PS50865"/>
    </source>
</evidence>
<sequence>MRRRLTSGSTWQPYMPAPPDPVGIMRSTINRMVRDNLALENPLLPYFPKTERQSIEKFRRLISSLDPVISPPNATDTRADHVRWETKTQKAYHALHGLCLILMSATSIHGSQSDLKRVLSGIMLENLEVALAWIAYILRTDKAAWATMFSSFSIMIIEEGELRAALINSPCAIDCAVEIYVSATDLLAYGFKEVWPVLGIIYEHRSSRKMFFDNLLSRPKSTVRTFVGNIVTIMEYVQSTLDKTLEEGGDLFRCYENVKRTHSFIEYLSSEVRLSSYLLERRYHTRFAKITMYTRKFMTDPVHQLVLADYLGHIYEMSSYHPEHSVQIILDLLEMDTLPVIADGLIKCQSTADAHILTKSLLHIASRMTSRRVFTAVEAALGRIPEPVLRRLAGTRAYSSTPASDAWMLFQVVYNHRKAALYQAHAGDPIQCQNTRHQELFSFVGRRGSNKLYVCSSCLSVTYCGQPCQSDDWDRVHRYECHILASDHRALTKLGIALPPRLKHLHLVIIQRQMDDMGDAYLINSTQRTLVHALGPTALHSKSAIHVSLRSQIGATRPEEVLTIEEYRREAQKWYLWSGVRFDSLVEQAKANEHHLVGYRFASGDIGPIYHFLLLMDFSNPELESRQSNFSRIRSGMVQIQYRSHEPEWQLNKECKEPCCM</sequence>
<comment type="caution">
    <text evidence="6">The sequence shown here is derived from an EMBL/GenBank/DDBJ whole genome shotgun (WGS) entry which is preliminary data.</text>
</comment>
<dbReference type="VEuPathDB" id="FungiDB:CC1G_09298"/>
<gene>
    <name evidence="6" type="ORF">CC1G_09298</name>
</gene>
<accession>A8N877</accession>
<dbReference type="Proteomes" id="UP000001861">
    <property type="component" value="Unassembled WGS sequence"/>
</dbReference>
<keyword evidence="2 4" id="KW-0863">Zinc-finger</keyword>
<dbReference type="InParanoid" id="A8N877"/>